<accession>A0A498QGF0</accession>
<name>A0A498QGF0_9MYCO</name>
<dbReference type="PANTHER" id="PTHR11709:SF518">
    <property type="entry name" value="MULTICOPPER OXIDASE"/>
    <property type="match status" value="1"/>
</dbReference>
<dbReference type="PANTHER" id="PTHR11709">
    <property type="entry name" value="MULTI-COPPER OXIDASE"/>
    <property type="match status" value="1"/>
</dbReference>
<dbReference type="Proteomes" id="UP000273307">
    <property type="component" value="Unassembled WGS sequence"/>
</dbReference>
<sequence>MESASLRRRLRQNPLDRRTFLALMAVAAGAGVIKSAGPARAGGEELRDLPEVSSENGVLDYTLEVVTNPVELGGRQLTLETYNGQFPGPILRIRRGDNLRILLKNRIVPVGIPTNNVFMVPYCASKSNDPRFDTRRACMHDFWNRWERRATILQELVDTNLHTHGLQVSPEDPGDNVGLQLGPLQDHQYSYNIAANQPTGLHWYHPHFHTATAHQLWNGLSGPIIVEGDIDAIPEIAEMRERTIVVNEMWIADDSAEVPFAVVVPMAGHAPFESIPAVPSSMYYPLNGQLLPDISIKPGEAQRWRFLNACPHRSIWLHVEGHTLHQIATDGTPYRAPRPRANIMLAAGNRAEFIIKGREPGRYRIYAAAYDQGHPGGPRPSMPLGTLVVNGNKVNSRMPTTLVDPPQMPNLPIARRRTMVFSGDITGRTGMGVQFLIDGKEFDHERVDTEVEAGTIEEWTLINEDVFQHPIHIHVNPFQVVDIHGIPPGDTSWQTEPDVWWDTFRLPPFGRYTLRMYFRPDVTGMTVYHCHILPHEDRGMMGLLMIDPPGQHAME</sequence>
<dbReference type="RefSeq" id="WP_244605139.1">
    <property type="nucleotide sequence ID" value="NZ_UPHP01000142.1"/>
</dbReference>
<dbReference type="InterPro" id="IPR011707">
    <property type="entry name" value="Cu-oxidase-like_N"/>
</dbReference>
<proteinExistence type="predicted"/>
<evidence type="ECO:0000259" key="4">
    <source>
        <dbReference type="Pfam" id="PF07731"/>
    </source>
</evidence>
<feature type="domain" description="Plastocyanin-like" evidence="5">
    <location>
        <begin position="159"/>
        <end position="228"/>
    </location>
</feature>
<dbReference type="PROSITE" id="PS51318">
    <property type="entry name" value="TAT"/>
    <property type="match status" value="1"/>
</dbReference>
<dbReference type="InterPro" id="IPR011706">
    <property type="entry name" value="Cu-oxidase_C"/>
</dbReference>
<dbReference type="Pfam" id="PF00394">
    <property type="entry name" value="Cu-oxidase"/>
    <property type="match status" value="1"/>
</dbReference>
<keyword evidence="1" id="KW-0479">Metal-binding</keyword>
<dbReference type="Pfam" id="PF07731">
    <property type="entry name" value="Cu-oxidase_2"/>
    <property type="match status" value="1"/>
</dbReference>
<evidence type="ECO:0000256" key="2">
    <source>
        <dbReference type="ARBA" id="ARBA00023002"/>
    </source>
</evidence>
<evidence type="ECO:0000313" key="7">
    <source>
        <dbReference type="Proteomes" id="UP000273307"/>
    </source>
</evidence>
<dbReference type="InterPro" id="IPR045087">
    <property type="entry name" value="Cu-oxidase_fam"/>
</dbReference>
<dbReference type="EMBL" id="UPHP01000142">
    <property type="protein sequence ID" value="VBA43824.1"/>
    <property type="molecule type" value="Genomic_DNA"/>
</dbReference>
<organism evidence="6 7">
    <name type="scientific">Mycobacterium attenuatum</name>
    <dbReference type="NCBI Taxonomy" id="2341086"/>
    <lineage>
        <taxon>Bacteria</taxon>
        <taxon>Bacillati</taxon>
        <taxon>Actinomycetota</taxon>
        <taxon>Actinomycetes</taxon>
        <taxon>Mycobacteriales</taxon>
        <taxon>Mycobacteriaceae</taxon>
        <taxon>Mycobacterium</taxon>
    </lineage>
</organism>
<dbReference type="CDD" id="cd13853">
    <property type="entry name" value="CuRO_1_Tth-MCO_like"/>
    <property type="match status" value="1"/>
</dbReference>
<evidence type="ECO:0000259" key="3">
    <source>
        <dbReference type="Pfam" id="PF00394"/>
    </source>
</evidence>
<evidence type="ECO:0000259" key="5">
    <source>
        <dbReference type="Pfam" id="PF07732"/>
    </source>
</evidence>
<protein>
    <submittedName>
        <fullName evidence="6">Multicopper oxidase mco</fullName>
        <ecNumber evidence="6">1.-.-.-</ecNumber>
    </submittedName>
</protein>
<dbReference type="InterPro" id="IPR001117">
    <property type="entry name" value="Cu-oxidase_2nd"/>
</dbReference>
<dbReference type="Gene3D" id="2.60.40.420">
    <property type="entry name" value="Cupredoxins - blue copper proteins"/>
    <property type="match status" value="3"/>
</dbReference>
<gene>
    <name evidence="6" type="primary">mco</name>
    <name evidence="6" type="ORF">LAUMK136_05300</name>
</gene>
<evidence type="ECO:0000256" key="1">
    <source>
        <dbReference type="ARBA" id="ARBA00022723"/>
    </source>
</evidence>
<dbReference type="EC" id="1.-.-.-" evidence="6"/>
<dbReference type="InterPro" id="IPR002355">
    <property type="entry name" value="Cu_oxidase_Cu_BS"/>
</dbReference>
<dbReference type="Pfam" id="PF07732">
    <property type="entry name" value="Cu-oxidase_3"/>
    <property type="match status" value="2"/>
</dbReference>
<feature type="domain" description="Plastocyanin-like" evidence="4">
    <location>
        <begin position="434"/>
        <end position="548"/>
    </location>
</feature>
<evidence type="ECO:0000313" key="6">
    <source>
        <dbReference type="EMBL" id="VBA43824.1"/>
    </source>
</evidence>
<feature type="domain" description="Plastocyanin-like" evidence="3">
    <location>
        <begin position="287"/>
        <end position="390"/>
    </location>
</feature>
<dbReference type="GO" id="GO:0016491">
    <property type="term" value="F:oxidoreductase activity"/>
    <property type="evidence" value="ECO:0007669"/>
    <property type="project" value="UniProtKB-KW"/>
</dbReference>
<dbReference type="GO" id="GO:0005507">
    <property type="term" value="F:copper ion binding"/>
    <property type="evidence" value="ECO:0007669"/>
    <property type="project" value="InterPro"/>
</dbReference>
<dbReference type="AlphaFoldDB" id="A0A498QGF0"/>
<keyword evidence="7" id="KW-1185">Reference proteome</keyword>
<dbReference type="InterPro" id="IPR008972">
    <property type="entry name" value="Cupredoxin"/>
</dbReference>
<feature type="domain" description="Plastocyanin-like" evidence="5">
    <location>
        <begin position="75"/>
        <end position="107"/>
    </location>
</feature>
<dbReference type="CDD" id="cd13900">
    <property type="entry name" value="CuRO_3_Tth-MCO_like"/>
    <property type="match status" value="1"/>
</dbReference>
<dbReference type="SUPFAM" id="SSF49503">
    <property type="entry name" value="Cupredoxins"/>
    <property type="match status" value="3"/>
</dbReference>
<dbReference type="PROSITE" id="PS00080">
    <property type="entry name" value="MULTICOPPER_OXIDASE2"/>
    <property type="match status" value="1"/>
</dbReference>
<keyword evidence="2 6" id="KW-0560">Oxidoreductase</keyword>
<reference evidence="6 7" key="1">
    <citation type="submission" date="2018-09" db="EMBL/GenBank/DDBJ databases">
        <authorList>
            <person name="Tagini F."/>
        </authorList>
    </citation>
    <scope>NUCLEOTIDE SEQUENCE [LARGE SCALE GENOMIC DNA]</scope>
    <source>
        <strain evidence="6 7">MK136</strain>
    </source>
</reference>
<dbReference type="InterPro" id="IPR006311">
    <property type="entry name" value="TAT_signal"/>
</dbReference>